<dbReference type="AlphaFoldDB" id="A0A550J518"/>
<dbReference type="RefSeq" id="WP_092055303.1">
    <property type="nucleotide sequence ID" value="NZ_FOJJ01000011.1"/>
</dbReference>
<protein>
    <submittedName>
        <fullName evidence="3">Lytic transglycosylase domain-containing protein</fullName>
    </submittedName>
</protein>
<evidence type="ECO:0000313" key="3">
    <source>
        <dbReference type="EMBL" id="TRO78327.1"/>
    </source>
</evidence>
<dbReference type="GO" id="GO:0000270">
    <property type="term" value="P:peptidoglycan metabolic process"/>
    <property type="evidence" value="ECO:0007669"/>
    <property type="project" value="InterPro"/>
</dbReference>
<dbReference type="InterPro" id="IPR023346">
    <property type="entry name" value="Lysozyme-like_dom_sf"/>
</dbReference>
<proteinExistence type="inferred from homology"/>
<feature type="domain" description="Transglycosylase SLT" evidence="2">
    <location>
        <begin position="119"/>
        <end position="214"/>
    </location>
</feature>
<evidence type="ECO:0000259" key="2">
    <source>
        <dbReference type="Pfam" id="PF01464"/>
    </source>
</evidence>
<comment type="caution">
    <text evidence="3">The sequence shown here is derived from an EMBL/GenBank/DDBJ whole genome shotgun (WGS) entry which is preliminary data.</text>
</comment>
<sequence>MAIKPSDLMHKLNLPQQENRRTQIAGQQRIGFADVLSTIAQKNSTDYGALAELCRLTVLSSSVSLADDSAFEQSFPSPLASLDAYVAAASQKTDLAPAALTTVAREKSAPPRTAVTDIAERAAERYGVSPALVKAVIKAESNFNPTVVSHAGAQGLMQLMPGTAQDLGVSDPFDAEQNVMGGTRYLKQLLSKYDGDLDKTLAAYNWGMGNVDRKGIDVLPEETRNYLSRVKRYQSEFLA</sequence>
<accession>A0A550J518</accession>
<dbReference type="EMBL" id="VJVV01000019">
    <property type="protein sequence ID" value="TRO78327.1"/>
    <property type="molecule type" value="Genomic_DNA"/>
</dbReference>
<dbReference type="GO" id="GO:0016020">
    <property type="term" value="C:membrane"/>
    <property type="evidence" value="ECO:0007669"/>
    <property type="project" value="InterPro"/>
</dbReference>
<dbReference type="OrthoDB" id="9781970at2"/>
<dbReference type="InterPro" id="IPR008258">
    <property type="entry name" value="Transglycosylase_SLT_dom_1"/>
</dbReference>
<reference evidence="3 4" key="1">
    <citation type="submission" date="2019-07" db="EMBL/GenBank/DDBJ databases">
        <title>Insights of Desulfuromonas acetexigens electromicrobiology.</title>
        <authorList>
            <person name="Katuri K."/>
            <person name="Sapireddy V."/>
            <person name="Shaw D.R."/>
            <person name="Saikaly P."/>
        </authorList>
    </citation>
    <scope>NUCLEOTIDE SEQUENCE [LARGE SCALE GENOMIC DNA]</scope>
    <source>
        <strain evidence="3 4">2873</strain>
    </source>
</reference>
<dbReference type="PANTHER" id="PTHR37423">
    <property type="entry name" value="SOLUBLE LYTIC MUREIN TRANSGLYCOSYLASE-RELATED"/>
    <property type="match status" value="1"/>
</dbReference>
<dbReference type="GO" id="GO:0008933">
    <property type="term" value="F:peptidoglycan lytic transglycosylase activity"/>
    <property type="evidence" value="ECO:0007669"/>
    <property type="project" value="InterPro"/>
</dbReference>
<gene>
    <name evidence="3" type="ORF">FL622_16590</name>
</gene>
<keyword evidence="4" id="KW-1185">Reference proteome</keyword>
<dbReference type="Pfam" id="PF01464">
    <property type="entry name" value="SLT"/>
    <property type="match status" value="1"/>
</dbReference>
<dbReference type="CDD" id="cd00254">
    <property type="entry name" value="LT-like"/>
    <property type="match status" value="1"/>
</dbReference>
<dbReference type="Gene3D" id="1.10.530.10">
    <property type="match status" value="1"/>
</dbReference>
<dbReference type="Proteomes" id="UP000317155">
    <property type="component" value="Unassembled WGS sequence"/>
</dbReference>
<dbReference type="PROSITE" id="PS00922">
    <property type="entry name" value="TRANSGLYCOSYLASE"/>
    <property type="match status" value="1"/>
</dbReference>
<evidence type="ECO:0000313" key="4">
    <source>
        <dbReference type="Proteomes" id="UP000317155"/>
    </source>
</evidence>
<dbReference type="SUPFAM" id="SSF53955">
    <property type="entry name" value="Lysozyme-like"/>
    <property type="match status" value="1"/>
</dbReference>
<comment type="similarity">
    <text evidence="1">Belongs to the transglycosylase Slt family.</text>
</comment>
<dbReference type="PANTHER" id="PTHR37423:SF2">
    <property type="entry name" value="MEMBRANE-BOUND LYTIC MUREIN TRANSGLYCOSYLASE C"/>
    <property type="match status" value="1"/>
</dbReference>
<name>A0A550J518_9BACT</name>
<dbReference type="InterPro" id="IPR000189">
    <property type="entry name" value="Transglyc_AS"/>
</dbReference>
<organism evidence="3 4">
    <name type="scientific">Trichloromonas acetexigens</name>
    <dbReference type="NCBI Taxonomy" id="38815"/>
    <lineage>
        <taxon>Bacteria</taxon>
        <taxon>Pseudomonadati</taxon>
        <taxon>Thermodesulfobacteriota</taxon>
        <taxon>Desulfuromonadia</taxon>
        <taxon>Desulfuromonadales</taxon>
        <taxon>Trichloromonadaceae</taxon>
        <taxon>Trichloromonas</taxon>
    </lineage>
</organism>
<evidence type="ECO:0000256" key="1">
    <source>
        <dbReference type="ARBA" id="ARBA00007734"/>
    </source>
</evidence>